<proteinExistence type="inferred from homology"/>
<evidence type="ECO:0000313" key="11">
    <source>
        <dbReference type="EMBL" id="AKT93851.1"/>
    </source>
</evidence>
<dbReference type="SUPFAM" id="SSF50249">
    <property type="entry name" value="Nucleic acid-binding proteins"/>
    <property type="match status" value="1"/>
</dbReference>
<dbReference type="NCBIfam" id="TIGR01171">
    <property type="entry name" value="rplB_bact"/>
    <property type="match status" value="1"/>
</dbReference>
<dbReference type="SUPFAM" id="SSF50104">
    <property type="entry name" value="Translation proteins SH3-like domain"/>
    <property type="match status" value="1"/>
</dbReference>
<dbReference type="GO" id="GO:0003723">
    <property type="term" value="F:RNA binding"/>
    <property type="evidence" value="ECO:0007669"/>
    <property type="project" value="InterPro"/>
</dbReference>
<dbReference type="EMBL" id="KT030671">
    <property type="protein sequence ID" value="AKT94949.1"/>
    <property type="molecule type" value="Genomic_DNA"/>
</dbReference>
<dbReference type="Gene3D" id="2.40.50.140">
    <property type="entry name" value="Nucleic acid-binding proteins"/>
    <property type="match status" value="1"/>
</dbReference>
<dbReference type="Gene3D" id="4.10.950.10">
    <property type="entry name" value="Ribosomal protein L2, domain 3"/>
    <property type="match status" value="1"/>
</dbReference>
<dbReference type="PANTHER" id="PTHR13691:SF72">
    <property type="entry name" value="EXPRESSED PROTEIN"/>
    <property type="match status" value="1"/>
</dbReference>
<dbReference type="Pfam" id="PF03947">
    <property type="entry name" value="Ribosomal_L2_C"/>
    <property type="match status" value="1"/>
</dbReference>
<dbReference type="PIRSF" id="PIRSF002158">
    <property type="entry name" value="Ribosomal_L2"/>
    <property type="match status" value="1"/>
</dbReference>
<dbReference type="EMBL" id="KT175740">
    <property type="protein sequence ID" value="AKT93851.1"/>
    <property type="molecule type" value="Genomic_DNA"/>
</dbReference>
<comment type="similarity">
    <text evidence="2">Belongs to the universal ribosomal protein uL2 family.</text>
</comment>
<keyword evidence="3 10" id="KW-0689">Ribosomal protein</keyword>
<feature type="transmembrane region" description="Helical" evidence="7">
    <location>
        <begin position="97"/>
        <end position="120"/>
    </location>
</feature>
<evidence type="ECO:0000256" key="5">
    <source>
        <dbReference type="ARBA" id="ARBA00023274"/>
    </source>
</evidence>
<dbReference type="InterPro" id="IPR014726">
    <property type="entry name" value="Ribosomal_uL2_dom3"/>
</dbReference>
<comment type="subcellular location">
    <subcellularLocation>
        <location evidence="1">Mitochondrion</location>
    </subcellularLocation>
</comment>
<evidence type="ECO:0000259" key="9">
    <source>
        <dbReference type="SMART" id="SM01383"/>
    </source>
</evidence>
<dbReference type="GO" id="GO:0016740">
    <property type="term" value="F:transferase activity"/>
    <property type="evidence" value="ECO:0007669"/>
    <property type="project" value="InterPro"/>
</dbReference>
<protein>
    <submittedName>
        <fullName evidence="10 12">Ribosomal protein L2</fullName>
    </submittedName>
    <submittedName>
        <fullName evidence="11">Ribsomal protein L2</fullName>
    </submittedName>
</protein>
<keyword evidence="5" id="KW-0687">Ribonucleoprotein</keyword>
<dbReference type="InterPro" id="IPR005880">
    <property type="entry name" value="Ribosomal_uL2_bac/org-type"/>
</dbReference>
<dbReference type="InterPro" id="IPR012340">
    <property type="entry name" value="NA-bd_OB-fold"/>
</dbReference>
<name>A0A0K1DBS6_9EUKA</name>
<evidence type="ECO:0000313" key="13">
    <source>
        <dbReference type="EMBL" id="AKT94985.1"/>
    </source>
</evidence>
<gene>
    <name evidence="11" type="primary">rpl2</name>
</gene>
<evidence type="ECO:0000313" key="12">
    <source>
        <dbReference type="EMBL" id="AKT94949.1"/>
    </source>
</evidence>
<geneLocation type="mitochondrion" evidence="10"/>
<evidence type="ECO:0000313" key="14">
    <source>
        <dbReference type="EMBL" id="AKT95024.1"/>
    </source>
</evidence>
<dbReference type="InterPro" id="IPR022671">
    <property type="entry name" value="Ribosomal_uL2_CS"/>
</dbReference>
<dbReference type="Gene3D" id="2.30.30.30">
    <property type="match status" value="1"/>
</dbReference>
<dbReference type="Pfam" id="PF00181">
    <property type="entry name" value="Ribosomal_L2_N"/>
    <property type="match status" value="1"/>
</dbReference>
<keyword evidence="7" id="KW-1133">Transmembrane helix</keyword>
<dbReference type="PANTHER" id="PTHR13691">
    <property type="entry name" value="RIBOSOMAL PROTEIN L2"/>
    <property type="match status" value="1"/>
</dbReference>
<evidence type="ECO:0000313" key="10">
    <source>
        <dbReference type="EMBL" id="AKT25963.1"/>
    </source>
</evidence>
<dbReference type="EMBL" id="KP888565">
    <property type="protein sequence ID" value="AKT25963.1"/>
    <property type="molecule type" value="Genomic_DNA"/>
</dbReference>
<dbReference type="InterPro" id="IPR002171">
    <property type="entry name" value="Ribosomal_uL2"/>
</dbReference>
<feature type="domain" description="Large ribosomal subunit protein uL2 RNA-binding" evidence="9">
    <location>
        <begin position="50"/>
        <end position="126"/>
    </location>
</feature>
<dbReference type="GO" id="GO:0032543">
    <property type="term" value="P:mitochondrial translation"/>
    <property type="evidence" value="ECO:0007669"/>
    <property type="project" value="TreeGrafter"/>
</dbReference>
<accession>A0A0K1DBS6</accession>
<evidence type="ECO:0000259" key="8">
    <source>
        <dbReference type="SMART" id="SM01382"/>
    </source>
</evidence>
<sequence length="270" mass="29503">MQNVMTVLAISCTANLLHFVCGLCLNDLMLSLWKKKSFKALSSRLHKSGGRSSSGRISVYHRGGGALSVARHIDYLRYVYNLDGIVLRLEYEPGTGLLIAFVCFSNGVVCYIPAPSFLTVGMSIRNSWFLSSASSYGCAVPLINIPVGSFVHNIELSKLSGAQFSRAFGSYGRVMAKESGGVVLKLKSGNFVKFGRHNFAVLGSLAHKFFQKKIHYKAGFFRLKGWRPVVRGVAMNPVDHPHGGGEGKSGAGRPSVSRWGWLTKNVKKKN</sequence>
<dbReference type="InterPro" id="IPR022669">
    <property type="entry name" value="Ribosomal_uL2_C"/>
</dbReference>
<keyword evidence="7" id="KW-0812">Transmembrane</keyword>
<feature type="region of interest" description="Disordered" evidence="6">
    <location>
        <begin position="237"/>
        <end position="257"/>
    </location>
</feature>
<evidence type="ECO:0000256" key="2">
    <source>
        <dbReference type="ARBA" id="ARBA00005636"/>
    </source>
</evidence>
<evidence type="ECO:0000256" key="6">
    <source>
        <dbReference type="SAM" id="MobiDB-lite"/>
    </source>
</evidence>
<keyword evidence="4 10" id="KW-0496">Mitochondrion</keyword>
<evidence type="ECO:0000256" key="3">
    <source>
        <dbReference type="ARBA" id="ARBA00022980"/>
    </source>
</evidence>
<dbReference type="InterPro" id="IPR008991">
    <property type="entry name" value="Translation_prot_SH3-like_sf"/>
</dbReference>
<feature type="domain" description="Large ribosomal subunit protein uL2 C-terminal" evidence="8">
    <location>
        <begin position="134"/>
        <end position="262"/>
    </location>
</feature>
<dbReference type="InterPro" id="IPR014722">
    <property type="entry name" value="Rib_uL2_dom2"/>
</dbReference>
<keyword evidence="7" id="KW-0472">Membrane</keyword>
<dbReference type="SMART" id="SM01382">
    <property type="entry name" value="Ribosomal_L2_C"/>
    <property type="match status" value="1"/>
</dbReference>
<evidence type="ECO:0000256" key="7">
    <source>
        <dbReference type="SAM" id="Phobius"/>
    </source>
</evidence>
<organism evidence="10">
    <name type="scientific">Balamuthia mandrillaris</name>
    <dbReference type="NCBI Taxonomy" id="66527"/>
    <lineage>
        <taxon>Eukaryota</taxon>
        <taxon>Amoebozoa</taxon>
        <taxon>Discosea</taxon>
        <taxon>Longamoebia</taxon>
        <taxon>Centramoebida</taxon>
        <taxon>Balamuthiidae</taxon>
        <taxon>Balamuthia</taxon>
    </lineage>
</organism>
<dbReference type="SMART" id="SM01383">
    <property type="entry name" value="Ribosomal_L2"/>
    <property type="match status" value="1"/>
</dbReference>
<dbReference type="EMBL" id="KT030672">
    <property type="protein sequence ID" value="AKT94985.1"/>
    <property type="molecule type" value="Genomic_DNA"/>
</dbReference>
<evidence type="ECO:0000256" key="4">
    <source>
        <dbReference type="ARBA" id="ARBA00023128"/>
    </source>
</evidence>
<dbReference type="GO" id="GO:0003735">
    <property type="term" value="F:structural constituent of ribosome"/>
    <property type="evidence" value="ECO:0007669"/>
    <property type="project" value="InterPro"/>
</dbReference>
<dbReference type="PROSITE" id="PS00467">
    <property type="entry name" value="RIBOSOMAL_L2"/>
    <property type="match status" value="1"/>
</dbReference>
<dbReference type="AlphaFoldDB" id="A0A0K1DBS6"/>
<evidence type="ECO:0000256" key="1">
    <source>
        <dbReference type="ARBA" id="ARBA00004173"/>
    </source>
</evidence>
<dbReference type="GO" id="GO:0005762">
    <property type="term" value="C:mitochondrial large ribosomal subunit"/>
    <property type="evidence" value="ECO:0007669"/>
    <property type="project" value="TreeGrafter"/>
</dbReference>
<reference evidence="10" key="1">
    <citation type="journal article" date="2015" name="Genome Med.">
        <title>Clinical metagenomic identification of Balamuthia mandrillaris encephalitis and assembly of the draft genome: the continuing case for reference genome sequencing.</title>
        <authorList>
            <person name="Greninger A.L."/>
            <person name="Messacar K."/>
            <person name="Dunnebacke T."/>
            <person name="Naccache S.N."/>
            <person name="Federman S."/>
            <person name="Bouquet J."/>
            <person name="Mirsky D."/>
            <person name="Nomura Y."/>
            <person name="Yagi S."/>
            <person name="Glaser C."/>
            <person name="Vollmer M."/>
            <person name="Press C.A."/>
            <person name="Klenschmidt-DeMasters B.K."/>
            <person name="Dominguez S.R."/>
            <person name="Chiu C.Y."/>
        </authorList>
    </citation>
    <scope>NUCLEOTIDE SEQUENCE</scope>
    <source>
        <strain evidence="10">2046</strain>
        <strain evidence="11">2046-1</strain>
        <strain evidence="12">OK1</strain>
        <strain evidence="13">RP5</strain>
        <strain evidence="14">SAM</strain>
    </source>
</reference>
<dbReference type="EMBL" id="KT030673">
    <property type="protein sequence ID" value="AKT95024.1"/>
    <property type="molecule type" value="Genomic_DNA"/>
</dbReference>
<dbReference type="InterPro" id="IPR022666">
    <property type="entry name" value="Ribosomal_uL2_RNA-bd_dom"/>
</dbReference>